<organism evidence="4 5">
    <name type="scientific">Parelaphostrongylus tenuis</name>
    <name type="common">Meningeal worm</name>
    <dbReference type="NCBI Taxonomy" id="148309"/>
    <lineage>
        <taxon>Eukaryota</taxon>
        <taxon>Metazoa</taxon>
        <taxon>Ecdysozoa</taxon>
        <taxon>Nematoda</taxon>
        <taxon>Chromadorea</taxon>
        <taxon>Rhabditida</taxon>
        <taxon>Rhabditina</taxon>
        <taxon>Rhabditomorpha</taxon>
        <taxon>Strongyloidea</taxon>
        <taxon>Metastrongylidae</taxon>
        <taxon>Parelaphostrongylus</taxon>
    </lineage>
</organism>
<sequence>MNHGVDPCSDFYSFTCGTYARNHAVPKHATKISVLYEMKRNLLNDLRNILENSRENSTKSMRLAQTYYDSCMNENAQEKLENVSRKAARIAWN</sequence>
<dbReference type="GO" id="GO:0016485">
    <property type="term" value="P:protein processing"/>
    <property type="evidence" value="ECO:0007669"/>
    <property type="project" value="TreeGrafter"/>
</dbReference>
<dbReference type="PANTHER" id="PTHR11733">
    <property type="entry name" value="ZINC METALLOPROTEASE FAMILY M13 NEPRILYSIN-RELATED"/>
    <property type="match status" value="1"/>
</dbReference>
<evidence type="ECO:0000256" key="2">
    <source>
        <dbReference type="SAM" id="Coils"/>
    </source>
</evidence>
<protein>
    <recommendedName>
        <fullName evidence="3">Peptidase M13 N-terminal domain-containing protein</fullName>
    </recommendedName>
</protein>
<dbReference type="Proteomes" id="UP001196413">
    <property type="component" value="Unassembled WGS sequence"/>
</dbReference>
<dbReference type="Pfam" id="PF05649">
    <property type="entry name" value="Peptidase_M13_N"/>
    <property type="match status" value="1"/>
</dbReference>
<dbReference type="InterPro" id="IPR000718">
    <property type="entry name" value="Peptidase_M13"/>
</dbReference>
<feature type="domain" description="Peptidase M13 N-terminal" evidence="3">
    <location>
        <begin position="7"/>
        <end position="81"/>
    </location>
</feature>
<comment type="similarity">
    <text evidence="1">Belongs to the peptidase M13 family.</text>
</comment>
<dbReference type="InterPro" id="IPR008753">
    <property type="entry name" value="Peptidase_M13_N"/>
</dbReference>
<keyword evidence="5" id="KW-1185">Reference proteome</keyword>
<dbReference type="GO" id="GO:0004222">
    <property type="term" value="F:metalloendopeptidase activity"/>
    <property type="evidence" value="ECO:0007669"/>
    <property type="project" value="InterPro"/>
</dbReference>
<proteinExistence type="inferred from homology"/>
<reference evidence="4" key="1">
    <citation type="submission" date="2021-06" db="EMBL/GenBank/DDBJ databases">
        <title>Parelaphostrongylus tenuis whole genome reference sequence.</title>
        <authorList>
            <person name="Garwood T.J."/>
            <person name="Larsen P.A."/>
            <person name="Fountain-Jones N.M."/>
            <person name="Garbe J.R."/>
            <person name="Macchietto M.G."/>
            <person name="Kania S.A."/>
            <person name="Gerhold R.W."/>
            <person name="Richards J.E."/>
            <person name="Wolf T.M."/>
        </authorList>
    </citation>
    <scope>NUCLEOTIDE SEQUENCE</scope>
    <source>
        <strain evidence="4">MNPRO001-30</strain>
        <tissue evidence="4">Meninges</tissue>
    </source>
</reference>
<keyword evidence="2" id="KW-0175">Coiled coil</keyword>
<gene>
    <name evidence="4" type="ORF">KIN20_023256</name>
</gene>
<dbReference type="GO" id="GO:0005886">
    <property type="term" value="C:plasma membrane"/>
    <property type="evidence" value="ECO:0007669"/>
    <property type="project" value="TreeGrafter"/>
</dbReference>
<evidence type="ECO:0000259" key="3">
    <source>
        <dbReference type="Pfam" id="PF05649"/>
    </source>
</evidence>
<dbReference type="InterPro" id="IPR024079">
    <property type="entry name" value="MetalloPept_cat_dom_sf"/>
</dbReference>
<dbReference type="SUPFAM" id="SSF55486">
    <property type="entry name" value="Metalloproteases ('zincins'), catalytic domain"/>
    <property type="match status" value="1"/>
</dbReference>
<evidence type="ECO:0000313" key="5">
    <source>
        <dbReference type="Proteomes" id="UP001196413"/>
    </source>
</evidence>
<accession>A0AAD5MVD9</accession>
<name>A0AAD5MVD9_PARTN</name>
<dbReference type="PROSITE" id="PS51885">
    <property type="entry name" value="NEPRILYSIN"/>
    <property type="match status" value="1"/>
</dbReference>
<comment type="caution">
    <text evidence="4">The sequence shown here is derived from an EMBL/GenBank/DDBJ whole genome shotgun (WGS) entry which is preliminary data.</text>
</comment>
<dbReference type="PANTHER" id="PTHR11733:SF167">
    <property type="entry name" value="FI17812P1-RELATED"/>
    <property type="match status" value="1"/>
</dbReference>
<dbReference type="EMBL" id="JAHQIW010004693">
    <property type="protein sequence ID" value="KAJ1363398.1"/>
    <property type="molecule type" value="Genomic_DNA"/>
</dbReference>
<dbReference type="AlphaFoldDB" id="A0AAD5MVD9"/>
<dbReference type="Gene3D" id="3.40.390.10">
    <property type="entry name" value="Collagenase (Catalytic Domain)"/>
    <property type="match status" value="1"/>
</dbReference>
<evidence type="ECO:0000313" key="4">
    <source>
        <dbReference type="EMBL" id="KAJ1363398.1"/>
    </source>
</evidence>
<feature type="coiled-coil region" evidence="2">
    <location>
        <begin position="36"/>
        <end position="93"/>
    </location>
</feature>
<evidence type="ECO:0000256" key="1">
    <source>
        <dbReference type="ARBA" id="ARBA00007357"/>
    </source>
</evidence>